<feature type="domain" description="Death" evidence="4">
    <location>
        <begin position="1936"/>
        <end position="2005"/>
    </location>
</feature>
<dbReference type="InterPro" id="IPR001611">
    <property type="entry name" value="Leu-rich_rpt"/>
</dbReference>
<dbReference type="Pfam" id="PF20694">
    <property type="entry name" value="TRADD-like_N"/>
    <property type="match status" value="1"/>
</dbReference>
<gene>
    <name evidence="6" type="ORF">BRAFLDRAFT_77771</name>
</gene>
<keyword evidence="1" id="KW-0433">Leucine-rich repeat</keyword>
<evidence type="ECO:0008006" key="7">
    <source>
        <dbReference type="Google" id="ProtNLM"/>
    </source>
</evidence>
<dbReference type="FunFam" id="1.10.533.10:FF:000087">
    <property type="entry name" value="Uncharacterized protein"/>
    <property type="match status" value="2"/>
</dbReference>
<sequence length="2945" mass="330570">MPGELMLYQHGQADDLGTRPGSVVRSAQCLLIQLLKKHRVELVNNIKDVDSVLDHLVSEGVIDEYEEKEIKDREGRKAQVRKLLATLAEKQGNSFHSFCTALKNSRQKRLAELLSNNGERVFIIHAGEDKAGFVEPLVRALQDEGLPQQDIFYDVLSIGVGDVIRSRIMAAMASESLELVVTVLSKNSLNHKYWPKLELETALRHNKQLFPVWLDDNEDDFQEFNGLVGKYCPTLKSIRGYKVPLSNAREEVRKVAREIVSKLRKEPGMTSHSESQRKRQLEETPGKALKQPKTEDYSEDEDLQRKVDVQKCFDKVIAEVSHKWDDLARKLGFNENQIKGIDSSLPNQDHRCREVLNMWRNREGSGATLQVLKQALIDIGERFTAETLEGNVRDPDKFETAVRLFREHAGAAIGADQSGSESEGPKLEQEVKLRLKKAANECVQEVHEIAFTTMALRDLRTYDRIVNYFKQFAATVTRIRRGCIVCCLDFDDASCYRTFLAAYRDGRLSETLTRELITDDMRAAEGEDLYVHVKLLGSDGECQDDSLSDEGKEPLSPVKTEPPQDLPSCSYSTETRDTKPAPIVSALKSEQPPVLKTELINRPPPFDFQRLRHVKVEPHFHVKIEGRQLGQHSARTTGPQIKTEEHPFIKTERRHRIKTEQLKLTTHHHHIKTEHPHSHRTEEMPDYGFATEHHHEYSEPHLHKDIEYHMGTEHHMDTEQHVETEHHVETECYMDTEHYMDTERHMDTEHYPCTDPPSTKDSVQTETETGAGAGDQQEQTDLMGQAQQQEEPFCYHCYNQLLILADRLGPYWTWLALQLGFTSADVERISSTYHPSYHPHWCLWEWVQRELWGATVDAVLVGLRAAGLHQIADEVETGALFQKDVDDGSWGSKWKGDDDKDDRSSSDGDSDDASHTSNLPTYPTGEDALAWNDCIQDFFKTDEDTTSLAHLLGMADSDPTYLSQFVTLLMQQGLKSLVELKFDFLQTFDNSLSVLFQGLASLPAKSTEAGRFPPLEIFCCSNCHLTTQDIRALVEQLKPFQNLTEIDLSHNSINDEAATGLAEGLSSCQNLKHVHLVNNKISNKGALLLLLQDPFKRMQVETAGNDISYDLVSLLSNRENASQTLEEIDLSRSDLTDEAVPGLAQFFGLCQNLKKVNLSHNKLSDKGDLLPPLPNLEEIDLSYNAMSDKAVPGLAKGVGSCQNLKQVSLEYNSISNKGALLLLLQDQCKRVQVETAGNNICGDLMSLLSNRENAGIIAKLLVKPEENPLGTVTSLPFHAVNLLLQFLPQLPNLQELALSVSCQGEAGTDLIDQLYEVQPALKTLQLTLRDCSLDKMTRLMTLLLKQFPLLEAINLNGSDITDEKVPALVEGLASCQKLKKVNLSHNKLSDRGDFLPPLPNLEEIDLSYNDISDESVSDLAEGLGSCQKLKKVNLSHNKLSDRGDFLPRLPNLEEIDLSCNDISDESVSDLAEGFGSCQNLKHVLLTSNTISNKGALLLLVQDQCQHMQVETAGNNISDDLEFLLRSRQTASQVQKLFLMPVNCIFRTVPALPFTAVNHLLQFLPQLPNLQELAVCVSCQGEGDAELIDQLYDVQPTLKILKLKLMDCSIDKIRRLLTVLLKRLPLLEAIDLRTSGISDETASALAEGLAVCQNLKKVNLSYNKLSNRGDFLPPLPNLEKIYLSHNAISDEAVPGLAEGLGSCQNLKKVNLSYNKLSNRGDFLPPLPNLEEIDLSFNAISDEAVPGLAEGLGSFQNLKTVNLSYNMMSDVGGVIEAFVNLPFLTHVYIGDNSLRDESLPAIAAWLKVRSDVESVWLRGNSFSAEGVRDFVRTMKGKAYRPFSDDLLYDSQADVGEAVESGGEDVRREEQQWKELRRKTDLIRVEVGQLKLSRVSPFSCPAAVPSLTLSLSCSCPEPKPLPVLQLECFDKVIAEVSHKWDDLARKLEFSENQIKVLRTSERDDDHRCREMLNRWRNREGSEATLQVLKQALIDIEERRIAESLEGKKTRKKRKRKRKRKAEQSHEEHSSEVSSLMGNDPHVGPALSHTYFLPVAKAVGSSWVKFAVEHLGLTGQDIHTIQLRQPDSKQHQAFQALELWRDRRGRKACRVKLAQALRRGGFHNAADELDRYIGQEITTNGLSTEEPACSPDHNLQWKGHPHKKRKTQDPCGCSVHLKQESKQSNHVACADEADRTDSLTARHDHHPDLPVPNVVPDDKSTIYHTVVENAERVFDKTTVQDYHKFKKCVKSLTRIASAVPDDDSYKPKLKSGAKLKIKKRVNDKIAEMAQVIFRDEILDSKNRQLYHKMAKCFERFQAALRKAEAGCVFCHLDFSDVGSIDTFWRGYSDGSLSDTLTRELITDGMRAAEGGADLYIHVRVLDSATEDGDFSDQDPSDTAGRGPPHPGPSREHSGQGPSAPGSSNHGDDTPPGYHGDDTGERQLAGGDDVIQVKQEPAEQVSSCCMMGTVKSEMETNGLAVKEESELDRQFAAVADHLGSMWERLASSLGFNTDYIRDLTARLHPSLRPRQLIRDWMERNVSDVTLEQLVQALRDAGIHEIADAADSGQLFVTEADCRTSKGKPDDDMDTDRTNDTTDADCETAKEKSDEDMDTGGSHTSQVSPSMYPTGEDALAWNDCLRDFFKTDEDTTRNIQQGWPSNLLVKHLIRDRFFHSYLTCLATYKNMRTVDLTNNKISNKGALLLLLHEQYRQIQVNVSDNTLPNLQELALCVSCQGEEEAEHINQLYGVRHVLKKLQMKDWSLGNIIRLSTQLFQHLYMLEVLDLSDNDLSDEAVPDIVKCFTSCLNLKEVNLGHNKLTGVGELIKAFIDLPFLTHANIGDNSIREESLPTIAAWLKDRTDVEIVDLCGNRFSAEGVRDFVRTMKGKAYRLLDDSLLYDASQADEGDAVESGGEDVRREEQQWEKLRSQTGPIRVKVRQLLVLIDHKGPR</sequence>
<dbReference type="PANTHER" id="PTHR15077">
    <property type="entry name" value="FAS-ASSOCIATING DEATH DOMAIN-CONTAINING PROTEIN FADD"/>
    <property type="match status" value="1"/>
</dbReference>
<dbReference type="SUPFAM" id="SSF52047">
    <property type="entry name" value="RNI-like"/>
    <property type="match status" value="3"/>
</dbReference>
<feature type="region of interest" description="Disordered" evidence="3">
    <location>
        <begin position="2382"/>
        <end position="2439"/>
    </location>
</feature>
<feature type="region of interest" description="Disordered" evidence="3">
    <location>
        <begin position="892"/>
        <end position="921"/>
    </location>
</feature>
<dbReference type="SMART" id="SM00368">
    <property type="entry name" value="LRR_RI"/>
    <property type="match status" value="14"/>
</dbReference>
<dbReference type="Pfam" id="PF00531">
    <property type="entry name" value="Death"/>
    <property type="match status" value="5"/>
</dbReference>
<dbReference type="eggNOG" id="KOG4308">
    <property type="taxonomic scope" value="Eukaryota"/>
</dbReference>
<dbReference type="PANTHER" id="PTHR15077:SF9">
    <property type="entry name" value="C-TERMINAL OF ROC (COR) DOMAIN-CONTAINING PROTEIN"/>
    <property type="match status" value="1"/>
</dbReference>
<dbReference type="GO" id="GO:0042981">
    <property type="term" value="P:regulation of apoptotic process"/>
    <property type="evidence" value="ECO:0007669"/>
    <property type="project" value="InterPro"/>
</dbReference>
<dbReference type="Gene3D" id="3.80.10.10">
    <property type="entry name" value="Ribonuclease Inhibitor"/>
    <property type="match status" value="6"/>
</dbReference>
<dbReference type="SUPFAM" id="SSF47986">
    <property type="entry name" value="DEATH domain"/>
    <property type="match status" value="6"/>
</dbReference>
<dbReference type="SMART" id="SM00365">
    <property type="entry name" value="LRR_SD22"/>
    <property type="match status" value="6"/>
</dbReference>
<feature type="compositionally biased region" description="Basic residues" evidence="3">
    <location>
        <begin position="2005"/>
        <end position="2017"/>
    </location>
</feature>
<feature type="region of interest" description="Disordered" evidence="3">
    <location>
        <begin position="542"/>
        <end position="578"/>
    </location>
</feature>
<dbReference type="Pfam" id="PF00619">
    <property type="entry name" value="CARD"/>
    <property type="match status" value="1"/>
</dbReference>
<feature type="compositionally biased region" description="Basic and acidic residues" evidence="3">
    <location>
        <begin position="894"/>
        <end position="906"/>
    </location>
</feature>
<feature type="domain" description="Death" evidence="4">
    <location>
        <begin position="2482"/>
        <end position="2564"/>
    </location>
</feature>
<dbReference type="eggNOG" id="KOG1909">
    <property type="taxonomic scope" value="Eukaryota"/>
</dbReference>
<feature type="compositionally biased region" description="Polar residues" evidence="3">
    <location>
        <begin position="2611"/>
        <end position="2621"/>
    </location>
</feature>
<feature type="region of interest" description="Disordered" evidence="3">
    <location>
        <begin position="750"/>
        <end position="785"/>
    </location>
</feature>
<dbReference type="InterPro" id="IPR049341">
    <property type="entry name" value="TRADD-like_N"/>
</dbReference>
<dbReference type="SMART" id="SM00114">
    <property type="entry name" value="CARD"/>
    <property type="match status" value="1"/>
</dbReference>
<evidence type="ECO:0000313" key="6">
    <source>
        <dbReference type="EMBL" id="EEN45329.1"/>
    </source>
</evidence>
<dbReference type="SMART" id="SM00367">
    <property type="entry name" value="LRR_CC"/>
    <property type="match status" value="9"/>
</dbReference>
<dbReference type="Pfam" id="PF13516">
    <property type="entry name" value="LRR_6"/>
    <property type="match status" value="12"/>
</dbReference>
<evidence type="ECO:0000256" key="1">
    <source>
        <dbReference type="ARBA" id="ARBA00022614"/>
    </source>
</evidence>
<dbReference type="GO" id="GO:0007165">
    <property type="term" value="P:signal transduction"/>
    <property type="evidence" value="ECO:0007669"/>
    <property type="project" value="InterPro"/>
</dbReference>
<dbReference type="InterPro" id="IPR035897">
    <property type="entry name" value="Toll_tir_struct_dom_sf"/>
</dbReference>
<evidence type="ECO:0000256" key="2">
    <source>
        <dbReference type="ARBA" id="ARBA00022737"/>
    </source>
</evidence>
<dbReference type="InterPro" id="IPR011029">
    <property type="entry name" value="DEATH-like_dom_sf"/>
</dbReference>
<dbReference type="InParanoid" id="C3ZPV0"/>
<name>C3ZPV0_BRAFL</name>
<feature type="region of interest" description="Disordered" evidence="3">
    <location>
        <begin position="2003"/>
        <end position="2036"/>
    </location>
</feature>
<feature type="compositionally biased region" description="Polar residues" evidence="3">
    <location>
        <begin position="756"/>
        <end position="768"/>
    </location>
</feature>
<evidence type="ECO:0000259" key="4">
    <source>
        <dbReference type="PROSITE" id="PS50017"/>
    </source>
</evidence>
<dbReference type="CDD" id="cd01670">
    <property type="entry name" value="Death"/>
    <property type="match status" value="5"/>
</dbReference>
<dbReference type="SMART" id="SM00369">
    <property type="entry name" value="LRR_TYP"/>
    <property type="match status" value="7"/>
</dbReference>
<feature type="compositionally biased region" description="Basic and acidic residues" evidence="3">
    <location>
        <begin position="2018"/>
        <end position="2027"/>
    </location>
</feature>
<evidence type="ECO:0000259" key="5">
    <source>
        <dbReference type="PROSITE" id="PS50209"/>
    </source>
</evidence>
<dbReference type="SUPFAM" id="SSF52200">
    <property type="entry name" value="Toll/Interleukin receptor TIR domain"/>
    <property type="match status" value="1"/>
</dbReference>
<dbReference type="SUPFAM" id="SSF52058">
    <property type="entry name" value="L domain-like"/>
    <property type="match status" value="1"/>
</dbReference>
<proteinExistence type="predicted"/>
<dbReference type="Gene3D" id="3.40.50.10140">
    <property type="entry name" value="Toll/interleukin-1 receptor homology (TIR) domain"/>
    <property type="match status" value="1"/>
</dbReference>
<feature type="domain" description="Death" evidence="4">
    <location>
        <begin position="2067"/>
        <end position="2129"/>
    </location>
</feature>
<organism>
    <name type="scientific">Branchiostoma floridae</name>
    <name type="common">Florida lancelet</name>
    <name type="synonym">Amphioxus</name>
    <dbReference type="NCBI Taxonomy" id="7739"/>
    <lineage>
        <taxon>Eukaryota</taxon>
        <taxon>Metazoa</taxon>
        <taxon>Chordata</taxon>
        <taxon>Cephalochordata</taxon>
        <taxon>Leptocardii</taxon>
        <taxon>Amphioxiformes</taxon>
        <taxon>Branchiostomatidae</taxon>
        <taxon>Branchiostoma</taxon>
    </lineage>
</organism>
<dbReference type="PROSITE" id="PS51450">
    <property type="entry name" value="LRR"/>
    <property type="match status" value="1"/>
</dbReference>
<feature type="domain" description="Death" evidence="4">
    <location>
        <begin position="323"/>
        <end position="392"/>
    </location>
</feature>
<feature type="compositionally biased region" description="Basic and acidic residues" evidence="3">
    <location>
        <begin position="274"/>
        <end position="285"/>
    </location>
</feature>
<reference evidence="6" key="1">
    <citation type="journal article" date="2008" name="Nature">
        <title>The amphioxus genome and the evolution of the chordate karyotype.</title>
        <authorList>
            <consortium name="US DOE Joint Genome Institute (JGI-PGF)"/>
            <person name="Putnam N.H."/>
            <person name="Butts T."/>
            <person name="Ferrier D.E.K."/>
            <person name="Furlong R.F."/>
            <person name="Hellsten U."/>
            <person name="Kawashima T."/>
            <person name="Robinson-Rechavi M."/>
            <person name="Shoguchi E."/>
            <person name="Terry A."/>
            <person name="Yu J.-K."/>
            <person name="Benito-Gutierrez E.L."/>
            <person name="Dubchak I."/>
            <person name="Garcia-Fernandez J."/>
            <person name="Gibson-Brown J.J."/>
            <person name="Grigoriev I.V."/>
            <person name="Horton A.C."/>
            <person name="de Jong P.J."/>
            <person name="Jurka J."/>
            <person name="Kapitonov V.V."/>
            <person name="Kohara Y."/>
            <person name="Kuroki Y."/>
            <person name="Lindquist E."/>
            <person name="Lucas S."/>
            <person name="Osoegawa K."/>
            <person name="Pennacchio L.A."/>
            <person name="Salamov A.A."/>
            <person name="Satou Y."/>
            <person name="Sauka-Spengler T."/>
            <person name="Schmutz J."/>
            <person name="Shin-I T."/>
            <person name="Toyoda A."/>
            <person name="Bronner-Fraser M."/>
            <person name="Fujiyama A."/>
            <person name="Holland L.Z."/>
            <person name="Holland P.W.H."/>
            <person name="Satoh N."/>
            <person name="Rokhsar D.S."/>
        </authorList>
    </citation>
    <scope>NUCLEOTIDE SEQUENCE [LARGE SCALE GENOMIC DNA]</scope>
    <source>
        <strain evidence="6">S238N-H82</strain>
        <tissue evidence="6">Testes</tissue>
    </source>
</reference>
<dbReference type="InterPro" id="IPR000488">
    <property type="entry name" value="Death_dom"/>
</dbReference>
<accession>C3ZPV0</accession>
<dbReference type="SMART" id="SM00005">
    <property type="entry name" value="DEATH"/>
    <property type="match status" value="5"/>
</dbReference>
<protein>
    <recommendedName>
        <fullName evidence="7">Death domain-containing protein</fullName>
    </recommendedName>
</protein>
<dbReference type="InterPro" id="IPR016729">
    <property type="entry name" value="FADD"/>
</dbReference>
<evidence type="ECO:0000256" key="3">
    <source>
        <dbReference type="SAM" id="MobiDB-lite"/>
    </source>
</evidence>
<keyword evidence="2" id="KW-0677">Repeat</keyword>
<dbReference type="CDD" id="cd01671">
    <property type="entry name" value="CARD"/>
    <property type="match status" value="1"/>
</dbReference>
<dbReference type="PROSITE" id="PS50017">
    <property type="entry name" value="DEATH_DOMAIN"/>
    <property type="match status" value="5"/>
</dbReference>
<dbReference type="InterPro" id="IPR032675">
    <property type="entry name" value="LRR_dom_sf"/>
</dbReference>
<dbReference type="Gene3D" id="1.10.533.10">
    <property type="entry name" value="Death Domain, Fas"/>
    <property type="match status" value="6"/>
</dbReference>
<feature type="compositionally biased region" description="Acidic residues" evidence="3">
    <location>
        <begin position="2382"/>
        <end position="2391"/>
    </location>
</feature>
<feature type="compositionally biased region" description="Basic and acidic residues" evidence="3">
    <location>
        <begin position="2573"/>
        <end position="2590"/>
    </location>
</feature>
<dbReference type="InterPro" id="IPR001315">
    <property type="entry name" value="CARD"/>
</dbReference>
<feature type="compositionally biased region" description="Polar residues" evidence="3">
    <location>
        <begin position="776"/>
        <end position="785"/>
    </location>
</feature>
<feature type="region of interest" description="Disordered" evidence="3">
    <location>
        <begin position="263"/>
        <end position="301"/>
    </location>
</feature>
<dbReference type="PROSITE" id="PS50209">
    <property type="entry name" value="CARD"/>
    <property type="match status" value="1"/>
</dbReference>
<feature type="domain" description="CARD" evidence="5">
    <location>
        <begin position="33"/>
        <end position="117"/>
    </location>
</feature>
<dbReference type="STRING" id="7739.C3ZPV0"/>
<feature type="domain" description="Death" evidence="4">
    <location>
        <begin position="801"/>
        <end position="879"/>
    </location>
</feature>
<dbReference type="InterPro" id="IPR006553">
    <property type="entry name" value="Leu-rich_rpt_Cys-con_subtyp"/>
</dbReference>
<dbReference type="EMBL" id="GG666659">
    <property type="protein sequence ID" value="EEN45329.1"/>
    <property type="molecule type" value="Genomic_DNA"/>
</dbReference>
<feature type="region of interest" description="Disordered" evidence="3">
    <location>
        <begin position="2573"/>
        <end position="2623"/>
    </location>
</feature>
<dbReference type="InterPro" id="IPR003591">
    <property type="entry name" value="Leu-rich_rpt_typical-subtyp"/>
</dbReference>